<evidence type="ECO:0000256" key="3">
    <source>
        <dbReference type="ARBA" id="ARBA00022475"/>
    </source>
</evidence>
<evidence type="ECO:0000256" key="6">
    <source>
        <dbReference type="ARBA" id="ARBA00022737"/>
    </source>
</evidence>
<dbReference type="Pfam" id="PF00560">
    <property type="entry name" value="LRR_1"/>
    <property type="match status" value="4"/>
</dbReference>
<sequence>MNKISCQIHKWEIEGMSLSRLNLSYNFLTGIDLFAFENVIRVDLSSNLLQGSLPILSTAWDVMQLFISGNNLTSEIPSSYCNFTSLRVLVLANNSLEEKLQNVLETLVISTSRFTDEQVSWLKVLILQSIHCAINNSMLAFYFSKLRIIDDSQNDSMGLLPSNYFKNLIGMRDVHEDEAELEYVGHIPEELEELKSLHFLNLSHNNLIGQIPSSLGKMTELESLDPSSNKLEGWIPEQLTSSIFLSVLNLSHNKLEGDIPQGKQFNTFSNTSYIGNSGLCGFPLTKKCHNEEELGAPQSKFDEEDDFAALFEWKFALASDRERERSGNWISAGPPNFLSE</sequence>
<proteinExistence type="inferred from homology"/>
<evidence type="ECO:0000313" key="13">
    <source>
        <dbReference type="Proteomes" id="UP001054252"/>
    </source>
</evidence>
<keyword evidence="4" id="KW-0433">Leucine-rich repeat</keyword>
<evidence type="ECO:0000256" key="2">
    <source>
        <dbReference type="ARBA" id="ARBA00009592"/>
    </source>
</evidence>
<name>A0AAV5JVM5_9ROSI</name>
<evidence type="ECO:0000256" key="7">
    <source>
        <dbReference type="ARBA" id="ARBA00022989"/>
    </source>
</evidence>
<keyword evidence="7" id="KW-1133">Transmembrane helix</keyword>
<keyword evidence="6" id="KW-0677">Repeat</keyword>
<dbReference type="Gene3D" id="3.80.10.10">
    <property type="entry name" value="Ribonuclease Inhibitor"/>
    <property type="match status" value="1"/>
</dbReference>
<evidence type="ECO:0000256" key="8">
    <source>
        <dbReference type="ARBA" id="ARBA00023136"/>
    </source>
</evidence>
<evidence type="ECO:0000256" key="11">
    <source>
        <dbReference type="SAM" id="MobiDB-lite"/>
    </source>
</evidence>
<evidence type="ECO:0000256" key="9">
    <source>
        <dbReference type="ARBA" id="ARBA00023170"/>
    </source>
</evidence>
<keyword evidence="13" id="KW-1185">Reference proteome</keyword>
<evidence type="ECO:0000256" key="1">
    <source>
        <dbReference type="ARBA" id="ARBA00004251"/>
    </source>
</evidence>
<reference evidence="12 13" key="1">
    <citation type="journal article" date="2021" name="Commun. Biol.">
        <title>The genome of Shorea leprosula (Dipterocarpaceae) highlights the ecological relevance of drought in aseasonal tropical rainforests.</title>
        <authorList>
            <person name="Ng K.K.S."/>
            <person name="Kobayashi M.J."/>
            <person name="Fawcett J.A."/>
            <person name="Hatakeyama M."/>
            <person name="Paape T."/>
            <person name="Ng C.H."/>
            <person name="Ang C.C."/>
            <person name="Tnah L.H."/>
            <person name="Lee C.T."/>
            <person name="Nishiyama T."/>
            <person name="Sese J."/>
            <person name="O'Brien M.J."/>
            <person name="Copetti D."/>
            <person name="Mohd Noor M.I."/>
            <person name="Ong R.C."/>
            <person name="Putra M."/>
            <person name="Sireger I.Z."/>
            <person name="Indrioko S."/>
            <person name="Kosugi Y."/>
            <person name="Izuno A."/>
            <person name="Isagi Y."/>
            <person name="Lee S.L."/>
            <person name="Shimizu K.K."/>
        </authorList>
    </citation>
    <scope>NUCLEOTIDE SEQUENCE [LARGE SCALE GENOMIC DNA]</scope>
    <source>
        <strain evidence="12">214</strain>
    </source>
</reference>
<evidence type="ECO:0000313" key="12">
    <source>
        <dbReference type="EMBL" id="GKV14921.1"/>
    </source>
</evidence>
<comment type="caution">
    <text evidence="12">The sequence shown here is derived from an EMBL/GenBank/DDBJ whole genome shotgun (WGS) entry which is preliminary data.</text>
</comment>
<dbReference type="SUPFAM" id="SSF52058">
    <property type="entry name" value="L domain-like"/>
    <property type="match status" value="1"/>
</dbReference>
<feature type="region of interest" description="Disordered" evidence="11">
    <location>
        <begin position="320"/>
        <end position="340"/>
    </location>
</feature>
<keyword evidence="9" id="KW-0675">Receptor</keyword>
<dbReference type="PANTHER" id="PTHR27004:SF428">
    <property type="entry name" value="OS01G0160600 PROTEIN"/>
    <property type="match status" value="1"/>
</dbReference>
<dbReference type="FunFam" id="3.80.10.10:FF:000111">
    <property type="entry name" value="LRR receptor-like serine/threonine-protein kinase ERECTA"/>
    <property type="match status" value="1"/>
</dbReference>
<dbReference type="AlphaFoldDB" id="A0AAV5JVM5"/>
<evidence type="ECO:0000256" key="10">
    <source>
        <dbReference type="ARBA" id="ARBA00023180"/>
    </source>
</evidence>
<dbReference type="PANTHER" id="PTHR27004">
    <property type="entry name" value="RECEPTOR-LIKE PROTEIN 12 ISOFORM X1"/>
    <property type="match status" value="1"/>
</dbReference>
<dbReference type="InterPro" id="IPR001611">
    <property type="entry name" value="Leu-rich_rpt"/>
</dbReference>
<dbReference type="GO" id="GO:0005886">
    <property type="term" value="C:plasma membrane"/>
    <property type="evidence" value="ECO:0007669"/>
    <property type="project" value="UniProtKB-SubCell"/>
</dbReference>
<comment type="subcellular location">
    <subcellularLocation>
        <location evidence="1">Cell membrane</location>
        <topology evidence="1">Single-pass type I membrane protein</topology>
    </subcellularLocation>
</comment>
<keyword evidence="5" id="KW-0812">Transmembrane</keyword>
<keyword evidence="10" id="KW-0325">Glycoprotein</keyword>
<accession>A0AAV5JVM5</accession>
<organism evidence="12 13">
    <name type="scientific">Rubroshorea leprosula</name>
    <dbReference type="NCBI Taxonomy" id="152421"/>
    <lineage>
        <taxon>Eukaryota</taxon>
        <taxon>Viridiplantae</taxon>
        <taxon>Streptophyta</taxon>
        <taxon>Embryophyta</taxon>
        <taxon>Tracheophyta</taxon>
        <taxon>Spermatophyta</taxon>
        <taxon>Magnoliopsida</taxon>
        <taxon>eudicotyledons</taxon>
        <taxon>Gunneridae</taxon>
        <taxon>Pentapetalae</taxon>
        <taxon>rosids</taxon>
        <taxon>malvids</taxon>
        <taxon>Malvales</taxon>
        <taxon>Dipterocarpaceae</taxon>
        <taxon>Rubroshorea</taxon>
    </lineage>
</organism>
<protein>
    <submittedName>
        <fullName evidence="12">Uncharacterized protein</fullName>
    </submittedName>
</protein>
<dbReference type="Proteomes" id="UP001054252">
    <property type="component" value="Unassembled WGS sequence"/>
</dbReference>
<comment type="similarity">
    <text evidence="2">Belongs to the RLP family.</text>
</comment>
<dbReference type="EMBL" id="BPVZ01000042">
    <property type="protein sequence ID" value="GKV14921.1"/>
    <property type="molecule type" value="Genomic_DNA"/>
</dbReference>
<evidence type="ECO:0000256" key="5">
    <source>
        <dbReference type="ARBA" id="ARBA00022692"/>
    </source>
</evidence>
<keyword evidence="3" id="KW-1003">Cell membrane</keyword>
<dbReference type="InterPro" id="IPR032675">
    <property type="entry name" value="LRR_dom_sf"/>
</dbReference>
<evidence type="ECO:0000256" key="4">
    <source>
        <dbReference type="ARBA" id="ARBA00022614"/>
    </source>
</evidence>
<gene>
    <name evidence="12" type="ORF">SLEP1_g25722</name>
</gene>
<keyword evidence="8" id="KW-0472">Membrane</keyword>